<keyword evidence="3" id="KW-1185">Reference proteome</keyword>
<keyword evidence="1" id="KW-0472">Membrane</keyword>
<sequence>MKTFLDRIVRIWKTDQALVLTGFNLFCALVFLLTADPFGLFRRTYGNADPFFPYSTSELERIQIGRRGYETVLEKRNGTWVVDVRGISGRSDERKVFYFLNMILNLRKFFLLETDSGKREEYGLAGDELRLEVETGSGEISALEIGIAGAGGNGAAVRTPTTGEIWLVEENLNAAAGRGDEEFFFSKRPFSESLDPQEIHTILIFSPKNPESVFEWRRTSREEWEQVRGNRNDLCGPKECGTWIAQTLNVSADRILKKPFREKVLPLAPTEGISVEFRTDSDSIHKFEWIGTTEQKEPVFKTETDSVFFVMEPSFLDRFRKPTANEGPRF</sequence>
<dbReference type="EMBL" id="NPEF02000019">
    <property type="protein sequence ID" value="MDV6237046.1"/>
    <property type="molecule type" value="Genomic_DNA"/>
</dbReference>
<gene>
    <name evidence="2" type="ORF">CH379_015555</name>
</gene>
<evidence type="ECO:0000313" key="3">
    <source>
        <dbReference type="Proteomes" id="UP000232122"/>
    </source>
</evidence>
<proteinExistence type="predicted"/>
<protein>
    <recommendedName>
        <fullName evidence="4">DUF4340 domain-containing protein</fullName>
    </recommendedName>
</protein>
<comment type="caution">
    <text evidence="2">The sequence shown here is derived from an EMBL/GenBank/DDBJ whole genome shotgun (WGS) entry which is preliminary data.</text>
</comment>
<evidence type="ECO:0000313" key="2">
    <source>
        <dbReference type="EMBL" id="MDV6237046.1"/>
    </source>
</evidence>
<feature type="transmembrane region" description="Helical" evidence="1">
    <location>
        <begin position="17"/>
        <end position="35"/>
    </location>
</feature>
<accession>A0AAE4QR09</accession>
<evidence type="ECO:0000256" key="1">
    <source>
        <dbReference type="SAM" id="Phobius"/>
    </source>
</evidence>
<reference evidence="2 3" key="1">
    <citation type="journal article" date="2018" name="Microb. Genom.">
        <title>Deciphering the unexplored Leptospira diversity from soils uncovers genomic evolution to virulence.</title>
        <authorList>
            <person name="Thibeaux R."/>
            <person name="Iraola G."/>
            <person name="Ferres I."/>
            <person name="Bierque E."/>
            <person name="Girault D."/>
            <person name="Soupe-Gilbert M.E."/>
            <person name="Picardeau M."/>
            <person name="Goarant C."/>
        </authorList>
    </citation>
    <scope>NUCLEOTIDE SEQUENCE [LARGE SCALE GENOMIC DNA]</scope>
    <source>
        <strain evidence="2 3">ATI7-C-A5</strain>
    </source>
</reference>
<keyword evidence="1" id="KW-1133">Transmembrane helix</keyword>
<dbReference type="Proteomes" id="UP000232122">
    <property type="component" value="Unassembled WGS sequence"/>
</dbReference>
<organism evidence="2 3">
    <name type="scientific">Leptospira ellisii</name>
    <dbReference type="NCBI Taxonomy" id="2023197"/>
    <lineage>
        <taxon>Bacteria</taxon>
        <taxon>Pseudomonadati</taxon>
        <taxon>Spirochaetota</taxon>
        <taxon>Spirochaetia</taxon>
        <taxon>Leptospirales</taxon>
        <taxon>Leptospiraceae</taxon>
        <taxon>Leptospira</taxon>
    </lineage>
</organism>
<dbReference type="AlphaFoldDB" id="A0AAE4QR09"/>
<name>A0AAE4QR09_9LEPT</name>
<dbReference type="RefSeq" id="WP_125179610.1">
    <property type="nucleotide sequence ID" value="NZ_NPEF02000019.1"/>
</dbReference>
<evidence type="ECO:0008006" key="4">
    <source>
        <dbReference type="Google" id="ProtNLM"/>
    </source>
</evidence>
<keyword evidence="1" id="KW-0812">Transmembrane</keyword>